<dbReference type="EC" id="2.7.11.1" evidence="2"/>
<dbReference type="SMART" id="SM00220">
    <property type="entry name" value="S_TKc"/>
    <property type="match status" value="1"/>
</dbReference>
<dbReference type="InterPro" id="IPR017441">
    <property type="entry name" value="Protein_kinase_ATP_BS"/>
</dbReference>
<dbReference type="EMBL" id="CP023702">
    <property type="protein sequence ID" value="QEU74726.1"/>
    <property type="molecule type" value="Genomic_DNA"/>
</dbReference>
<accession>A0A5J6FFK2</accession>
<sequence length="677" mass="71927">MHSEGKAGRGPQDGPDTVIAGRYRLLRQLGRGGMGVVWEALDTSLDRKVAVKGLLYPGAASPEAQANWVSRARREAQAIARIGHQNVVAVHDVIEDGNQVWIVMELLNSRSLADLLREQQQLSVPHAARIGLQVLRGLAAVHESGVLHRDVKPHNVLFRPDGRALLMDFGIATFEGAAQVTRSHEIIGTPQYLAPELLSHTPANPRPASAASDLWALGVTLYEMVEGRRPFDGGGSFEILIAVRESPLPPMRYAGPLTALIGALLEKDPARRPDAAEAERMLRAVTQDVAALDTPAARPKPPEPEPQEPSSPQEPPKPSEPEAPESAPRRSTAGTASAGPVGTAGARVVEPGAPAGTGTPAGRGRRERWKVPAAVLCTALLVGGGLFAWGEWGGSASEAEGAGTDKGAAVAGGTKAPRFSDTHDELRIGVKKDQPGLSVQVGDGYKGFEVDLGREIGRSLGFDDDKVKFSTVNSGNRSERLAAGRIDLVLASYSISEQREAEDGVKFAGPYFEALKGLLVRKGRPYNDLGDLQDTPTADVCTARESVYVPWIKKEGLEDQMVLRAGYEDCVKLLLDPGSAVYAVATDDVIVAGLADKYAEKTKALDSIGDPDGPGVEGYGVAMAEEETGLHREVCQALSTLMGESAGKTSRWAEIYSRHLEPVMGQSAPKKPGLTSC</sequence>
<feature type="compositionally biased region" description="Pro residues" evidence="8">
    <location>
        <begin position="307"/>
        <end position="318"/>
    </location>
</feature>
<keyword evidence="3" id="KW-0808">Transferase</keyword>
<dbReference type="PANTHER" id="PTHR43671:SF13">
    <property type="entry name" value="SERINE_THREONINE-PROTEIN KINASE NEK2"/>
    <property type="match status" value="1"/>
</dbReference>
<evidence type="ECO:0000256" key="2">
    <source>
        <dbReference type="ARBA" id="ARBA00012513"/>
    </source>
</evidence>
<dbReference type="Gene3D" id="1.10.510.10">
    <property type="entry name" value="Transferase(Phosphotransferase) domain 1"/>
    <property type="match status" value="1"/>
</dbReference>
<dbReference type="SUPFAM" id="SSF56112">
    <property type="entry name" value="Protein kinase-like (PK-like)"/>
    <property type="match status" value="1"/>
</dbReference>
<dbReference type="PROSITE" id="PS00107">
    <property type="entry name" value="PROTEIN_KINASE_ATP"/>
    <property type="match status" value="1"/>
</dbReference>
<dbReference type="RefSeq" id="WP_150490028.1">
    <property type="nucleotide sequence ID" value="NZ_BMUV01000002.1"/>
</dbReference>
<keyword evidence="10" id="KW-0723">Serine/threonine-protein kinase</keyword>
<feature type="binding site" evidence="7">
    <location>
        <position position="52"/>
    </location>
    <ligand>
        <name>ATP</name>
        <dbReference type="ChEBI" id="CHEBI:30616"/>
    </ligand>
</feature>
<name>A0A5J6FFK2_9ACTN</name>
<evidence type="ECO:0000256" key="5">
    <source>
        <dbReference type="ARBA" id="ARBA00022777"/>
    </source>
</evidence>
<keyword evidence="4 7" id="KW-0547">Nucleotide-binding</keyword>
<evidence type="ECO:0000313" key="10">
    <source>
        <dbReference type="EMBL" id="QEU74726.1"/>
    </source>
</evidence>
<dbReference type="PROSITE" id="PS50011">
    <property type="entry name" value="PROTEIN_KINASE_DOM"/>
    <property type="match status" value="1"/>
</dbReference>
<comment type="similarity">
    <text evidence="1">Belongs to the protein kinase superfamily. NEK Ser/Thr protein kinase family. NIMA subfamily.</text>
</comment>
<protein>
    <recommendedName>
        <fullName evidence="2">non-specific serine/threonine protein kinase</fullName>
        <ecNumber evidence="2">2.7.11.1</ecNumber>
    </recommendedName>
</protein>
<reference evidence="10 11" key="1">
    <citation type="submission" date="2017-09" db="EMBL/GenBank/DDBJ databases">
        <authorList>
            <person name="Lee N."/>
            <person name="Cho B.-K."/>
        </authorList>
    </citation>
    <scope>NUCLEOTIDE SEQUENCE [LARGE SCALE GENOMIC DNA]</scope>
    <source>
        <strain evidence="10 11">ATCC 12769</strain>
    </source>
</reference>
<keyword evidence="5 10" id="KW-0418">Kinase</keyword>
<dbReference type="PANTHER" id="PTHR43671">
    <property type="entry name" value="SERINE/THREONINE-PROTEIN KINASE NEK"/>
    <property type="match status" value="1"/>
</dbReference>
<proteinExistence type="inferred from homology"/>
<evidence type="ECO:0000256" key="3">
    <source>
        <dbReference type="ARBA" id="ARBA00022679"/>
    </source>
</evidence>
<dbReference type="OrthoDB" id="4336134at2"/>
<dbReference type="KEGG" id="snk:CP967_24515"/>
<feature type="domain" description="Protein kinase" evidence="9">
    <location>
        <begin position="23"/>
        <end position="282"/>
    </location>
</feature>
<dbReference type="SMART" id="SM00062">
    <property type="entry name" value="PBPb"/>
    <property type="match status" value="1"/>
</dbReference>
<dbReference type="Gene3D" id="3.40.190.10">
    <property type="entry name" value="Periplasmic binding protein-like II"/>
    <property type="match status" value="2"/>
</dbReference>
<evidence type="ECO:0000313" key="11">
    <source>
        <dbReference type="Proteomes" id="UP000326178"/>
    </source>
</evidence>
<dbReference type="Gene3D" id="3.30.200.20">
    <property type="entry name" value="Phosphorylase Kinase, domain 1"/>
    <property type="match status" value="1"/>
</dbReference>
<feature type="region of interest" description="Disordered" evidence="8">
    <location>
        <begin position="398"/>
        <end position="420"/>
    </location>
</feature>
<feature type="region of interest" description="Disordered" evidence="8">
    <location>
        <begin position="294"/>
        <end position="367"/>
    </location>
</feature>
<dbReference type="InterPro" id="IPR011009">
    <property type="entry name" value="Kinase-like_dom_sf"/>
</dbReference>
<dbReference type="PROSITE" id="PS00108">
    <property type="entry name" value="PROTEIN_KINASE_ST"/>
    <property type="match status" value="1"/>
</dbReference>
<dbReference type="CDD" id="cd14014">
    <property type="entry name" value="STKc_PknB_like"/>
    <property type="match status" value="1"/>
</dbReference>
<dbReference type="InterPro" id="IPR008271">
    <property type="entry name" value="Ser/Thr_kinase_AS"/>
</dbReference>
<dbReference type="Proteomes" id="UP000326178">
    <property type="component" value="Chromosome"/>
</dbReference>
<feature type="compositionally biased region" description="Low complexity" evidence="8">
    <location>
        <begin position="351"/>
        <end position="362"/>
    </location>
</feature>
<dbReference type="AlphaFoldDB" id="A0A5J6FFK2"/>
<evidence type="ECO:0000256" key="6">
    <source>
        <dbReference type="ARBA" id="ARBA00022840"/>
    </source>
</evidence>
<evidence type="ECO:0000259" key="9">
    <source>
        <dbReference type="PROSITE" id="PS50011"/>
    </source>
</evidence>
<dbReference type="InterPro" id="IPR000719">
    <property type="entry name" value="Prot_kinase_dom"/>
</dbReference>
<evidence type="ECO:0000256" key="4">
    <source>
        <dbReference type="ARBA" id="ARBA00022741"/>
    </source>
</evidence>
<organism evidence="10 11">
    <name type="scientific">Streptomyces nitrosporeus</name>
    <dbReference type="NCBI Taxonomy" id="28894"/>
    <lineage>
        <taxon>Bacteria</taxon>
        <taxon>Bacillati</taxon>
        <taxon>Actinomycetota</taxon>
        <taxon>Actinomycetes</taxon>
        <taxon>Kitasatosporales</taxon>
        <taxon>Streptomycetaceae</taxon>
        <taxon>Streptomyces</taxon>
    </lineage>
</organism>
<dbReference type="Pfam" id="PF00497">
    <property type="entry name" value="SBP_bac_3"/>
    <property type="match status" value="1"/>
</dbReference>
<keyword evidence="11" id="KW-1185">Reference proteome</keyword>
<dbReference type="SUPFAM" id="SSF53850">
    <property type="entry name" value="Periplasmic binding protein-like II"/>
    <property type="match status" value="1"/>
</dbReference>
<dbReference type="Pfam" id="PF00069">
    <property type="entry name" value="Pkinase"/>
    <property type="match status" value="1"/>
</dbReference>
<dbReference type="InterPro" id="IPR001638">
    <property type="entry name" value="Solute-binding_3/MltF_N"/>
</dbReference>
<evidence type="ECO:0000256" key="7">
    <source>
        <dbReference type="PROSITE-ProRule" id="PRU10141"/>
    </source>
</evidence>
<gene>
    <name evidence="10" type="ORF">CP967_24515</name>
</gene>
<evidence type="ECO:0000256" key="8">
    <source>
        <dbReference type="SAM" id="MobiDB-lite"/>
    </source>
</evidence>
<dbReference type="GO" id="GO:0004674">
    <property type="term" value="F:protein serine/threonine kinase activity"/>
    <property type="evidence" value="ECO:0007669"/>
    <property type="project" value="UniProtKB-KW"/>
</dbReference>
<dbReference type="GO" id="GO:0005524">
    <property type="term" value="F:ATP binding"/>
    <property type="evidence" value="ECO:0007669"/>
    <property type="project" value="UniProtKB-UniRule"/>
</dbReference>
<evidence type="ECO:0000256" key="1">
    <source>
        <dbReference type="ARBA" id="ARBA00010886"/>
    </source>
</evidence>
<keyword evidence="6 7" id="KW-0067">ATP-binding</keyword>
<dbReference type="InterPro" id="IPR050660">
    <property type="entry name" value="NEK_Ser/Thr_kinase"/>
</dbReference>